<evidence type="ECO:0008006" key="4">
    <source>
        <dbReference type="Google" id="ProtNLM"/>
    </source>
</evidence>
<dbReference type="AlphaFoldDB" id="A0AAX4JXC1"/>
<feature type="region of interest" description="Disordered" evidence="1">
    <location>
        <begin position="1"/>
        <end position="58"/>
    </location>
</feature>
<dbReference type="GeneID" id="91094868"/>
<proteinExistence type="predicted"/>
<evidence type="ECO:0000313" key="3">
    <source>
        <dbReference type="Proteomes" id="UP001355207"/>
    </source>
</evidence>
<evidence type="ECO:0000256" key="1">
    <source>
        <dbReference type="SAM" id="MobiDB-lite"/>
    </source>
</evidence>
<gene>
    <name evidence="2" type="ORF">L201_004198</name>
</gene>
<sequence>MRMILTIQGEVPPKRERSEDSEQNLKPVTNEKKQKNSKKPSSPSKTKTSWSESEETKFREGINAIVKKHLWNELKLDPGLSKRGANGV</sequence>
<name>A0AAX4JXC1_9TREE</name>
<dbReference type="EMBL" id="CP144102">
    <property type="protein sequence ID" value="WWC89277.1"/>
    <property type="molecule type" value="Genomic_DNA"/>
</dbReference>
<evidence type="ECO:0000313" key="2">
    <source>
        <dbReference type="EMBL" id="WWC89277.1"/>
    </source>
</evidence>
<organism evidence="2 3">
    <name type="scientific">Kwoniella dendrophila CBS 6074</name>
    <dbReference type="NCBI Taxonomy" id="1295534"/>
    <lineage>
        <taxon>Eukaryota</taxon>
        <taxon>Fungi</taxon>
        <taxon>Dikarya</taxon>
        <taxon>Basidiomycota</taxon>
        <taxon>Agaricomycotina</taxon>
        <taxon>Tremellomycetes</taxon>
        <taxon>Tremellales</taxon>
        <taxon>Cryptococcaceae</taxon>
        <taxon>Kwoniella</taxon>
    </lineage>
</organism>
<dbReference type="RefSeq" id="XP_066076040.1">
    <property type="nucleotide sequence ID" value="XM_066219943.1"/>
</dbReference>
<keyword evidence="3" id="KW-1185">Reference proteome</keyword>
<dbReference type="Proteomes" id="UP001355207">
    <property type="component" value="Chromosome 5"/>
</dbReference>
<protein>
    <recommendedName>
        <fullName evidence="4">Myb-like domain-containing protein</fullName>
    </recommendedName>
</protein>
<reference evidence="2 3" key="1">
    <citation type="submission" date="2024-01" db="EMBL/GenBank/DDBJ databases">
        <title>Comparative genomics of Cryptococcus and Kwoniella reveals pathogenesis evolution and contrasting modes of karyotype evolution via chromosome fusion or intercentromeric recombination.</title>
        <authorList>
            <person name="Coelho M.A."/>
            <person name="David-Palma M."/>
            <person name="Shea T."/>
            <person name="Bowers K."/>
            <person name="McGinley-Smith S."/>
            <person name="Mohammad A.W."/>
            <person name="Gnirke A."/>
            <person name="Yurkov A.M."/>
            <person name="Nowrousian M."/>
            <person name="Sun S."/>
            <person name="Cuomo C.A."/>
            <person name="Heitman J."/>
        </authorList>
    </citation>
    <scope>NUCLEOTIDE SEQUENCE [LARGE SCALE GENOMIC DNA]</scope>
    <source>
        <strain evidence="2 3">CBS 6074</strain>
    </source>
</reference>
<accession>A0AAX4JXC1</accession>
<feature type="compositionally biased region" description="Low complexity" evidence="1">
    <location>
        <begin position="39"/>
        <end position="51"/>
    </location>
</feature>